<comment type="subcellular location">
    <subcellularLocation>
        <location evidence="1">Secreted</location>
    </subcellularLocation>
</comment>
<feature type="compositionally biased region" description="Pro residues" evidence="9">
    <location>
        <begin position="237"/>
        <end position="247"/>
    </location>
</feature>
<dbReference type="Proteomes" id="UP000634136">
    <property type="component" value="Unassembled WGS sequence"/>
</dbReference>
<dbReference type="EMBL" id="JAAIUW010000003">
    <property type="protein sequence ID" value="KAF7838360.1"/>
    <property type="molecule type" value="Genomic_DNA"/>
</dbReference>
<evidence type="ECO:0000256" key="10">
    <source>
        <dbReference type="SAM" id="SignalP"/>
    </source>
</evidence>
<dbReference type="SUPFAM" id="SSF50978">
    <property type="entry name" value="WD40 repeat-like"/>
    <property type="match status" value="1"/>
</dbReference>
<dbReference type="PANTHER" id="PTHR45650">
    <property type="entry name" value="GDSL-LIKE LIPASE/ACYLHYDROLASE-RELATED"/>
    <property type="match status" value="1"/>
</dbReference>
<dbReference type="InterPro" id="IPR036514">
    <property type="entry name" value="SGNH_hydro_sf"/>
</dbReference>
<accession>A0A834X5S3</accession>
<dbReference type="InterPro" id="IPR036322">
    <property type="entry name" value="WD40_repeat_dom_sf"/>
</dbReference>
<keyword evidence="12" id="KW-1185">Reference proteome</keyword>
<evidence type="ECO:0000256" key="4">
    <source>
        <dbReference type="ARBA" id="ARBA00022729"/>
    </source>
</evidence>
<keyword evidence="8" id="KW-0853">WD repeat</keyword>
<dbReference type="InterPro" id="IPR051238">
    <property type="entry name" value="GDSL_esterase/lipase"/>
</dbReference>
<evidence type="ECO:0000256" key="2">
    <source>
        <dbReference type="ARBA" id="ARBA00008668"/>
    </source>
</evidence>
<keyword evidence="6" id="KW-0442">Lipid degradation</keyword>
<dbReference type="PROSITE" id="PS50294">
    <property type="entry name" value="WD_REPEATS_REGION"/>
    <property type="match status" value="1"/>
</dbReference>
<dbReference type="OrthoDB" id="1608148at2759"/>
<feature type="signal peptide" evidence="10">
    <location>
        <begin position="1"/>
        <end position="23"/>
    </location>
</feature>
<protein>
    <submittedName>
        <fullName evidence="11">GDSL esterase/lipase</fullName>
    </submittedName>
</protein>
<dbReference type="GO" id="GO:0005576">
    <property type="term" value="C:extracellular region"/>
    <property type="evidence" value="ECO:0007669"/>
    <property type="project" value="UniProtKB-SubCell"/>
</dbReference>
<dbReference type="Gene3D" id="3.40.50.1110">
    <property type="entry name" value="SGNH hydrolase"/>
    <property type="match status" value="2"/>
</dbReference>
<proteinExistence type="inferred from homology"/>
<sequence length="523" mass="56335">MTSSKVILLVFSFIAHQVLIANANGEHALVPALYVFGDSGVDAGNNNHLNTRAKVVWPYGVDLNNITGRFTNGKNGADFIAIYLGLPMAPSYLNLSDHERSQITTGINYASGSSGILNITGDGERLPLKEQVKYFSLTATQDLPRAIKNKKELEDHLAKSIFLLLTGANDYFLPPNRELIEKLGPQEYANLLLNEMTANIQKSNSTDPTVPLLLLPPPTITKNSTLSLPNVALPPSLPSTITPPLPPTTTASPLSRDGGGGGSADKSIRVWREVRGGGGEYECLAVLEGHMGPVECLAAVEDMFGVDAGNNNHLNTRAKAVWPYGVDLNNITGRFTNGKNGADFIAINLGLPMAPPYLNLSDHERSQITTGINYASGSSGILNITGDGERLPLKEQVKYFSLTATQDLPRAIKNKKELEDHLAKSIFLLLTGANDYFLPPNRQLIEKLGPQQYANLLLEEMAVNIQGHTKSILCLVVVGDLVYSGSADKSIRVWRGVRGGSGEYECLAVLERAYGSGEVFGGA</sequence>
<dbReference type="GO" id="GO:0016042">
    <property type="term" value="P:lipid catabolic process"/>
    <property type="evidence" value="ECO:0007669"/>
    <property type="project" value="UniProtKB-KW"/>
</dbReference>
<dbReference type="AlphaFoldDB" id="A0A834X5S3"/>
<evidence type="ECO:0000313" key="12">
    <source>
        <dbReference type="Proteomes" id="UP000634136"/>
    </source>
</evidence>
<dbReference type="PANTHER" id="PTHR45650:SF14">
    <property type="entry name" value="GDSL ESTERASE_LIPASE 7-LIKE"/>
    <property type="match status" value="1"/>
</dbReference>
<evidence type="ECO:0000256" key="7">
    <source>
        <dbReference type="ARBA" id="ARBA00023098"/>
    </source>
</evidence>
<keyword evidence="7" id="KW-0443">Lipid metabolism</keyword>
<dbReference type="InterPro" id="IPR001087">
    <property type="entry name" value="GDSL"/>
</dbReference>
<evidence type="ECO:0000256" key="8">
    <source>
        <dbReference type="PROSITE-ProRule" id="PRU00221"/>
    </source>
</evidence>
<comment type="caution">
    <text evidence="11">The sequence shown here is derived from an EMBL/GenBank/DDBJ whole genome shotgun (WGS) entry which is preliminary data.</text>
</comment>
<feature type="repeat" description="WD" evidence="8">
    <location>
        <begin position="465"/>
        <end position="494"/>
    </location>
</feature>
<gene>
    <name evidence="11" type="ORF">G2W53_006842</name>
</gene>
<evidence type="ECO:0000256" key="9">
    <source>
        <dbReference type="SAM" id="MobiDB-lite"/>
    </source>
</evidence>
<feature type="chain" id="PRO_5033046943" evidence="10">
    <location>
        <begin position="24"/>
        <end position="523"/>
    </location>
</feature>
<organism evidence="11 12">
    <name type="scientific">Senna tora</name>
    <dbReference type="NCBI Taxonomy" id="362788"/>
    <lineage>
        <taxon>Eukaryota</taxon>
        <taxon>Viridiplantae</taxon>
        <taxon>Streptophyta</taxon>
        <taxon>Embryophyta</taxon>
        <taxon>Tracheophyta</taxon>
        <taxon>Spermatophyta</taxon>
        <taxon>Magnoliopsida</taxon>
        <taxon>eudicotyledons</taxon>
        <taxon>Gunneridae</taxon>
        <taxon>Pentapetalae</taxon>
        <taxon>rosids</taxon>
        <taxon>fabids</taxon>
        <taxon>Fabales</taxon>
        <taxon>Fabaceae</taxon>
        <taxon>Caesalpinioideae</taxon>
        <taxon>Cassia clade</taxon>
        <taxon>Senna</taxon>
    </lineage>
</organism>
<comment type="similarity">
    <text evidence="2">Belongs to the 'GDSL' lipolytic enzyme family.</text>
</comment>
<dbReference type="PROSITE" id="PS50082">
    <property type="entry name" value="WD_REPEATS_2"/>
    <property type="match status" value="1"/>
</dbReference>
<dbReference type="GO" id="GO:0016788">
    <property type="term" value="F:hydrolase activity, acting on ester bonds"/>
    <property type="evidence" value="ECO:0007669"/>
    <property type="project" value="InterPro"/>
</dbReference>
<evidence type="ECO:0000256" key="3">
    <source>
        <dbReference type="ARBA" id="ARBA00022525"/>
    </source>
</evidence>
<evidence type="ECO:0000256" key="6">
    <source>
        <dbReference type="ARBA" id="ARBA00022963"/>
    </source>
</evidence>
<name>A0A834X5S3_9FABA</name>
<feature type="region of interest" description="Disordered" evidence="9">
    <location>
        <begin position="237"/>
        <end position="266"/>
    </location>
</feature>
<dbReference type="Pfam" id="PF00400">
    <property type="entry name" value="WD40"/>
    <property type="match status" value="1"/>
</dbReference>
<dbReference type="SMART" id="SM00320">
    <property type="entry name" value="WD40"/>
    <property type="match status" value="1"/>
</dbReference>
<evidence type="ECO:0000256" key="5">
    <source>
        <dbReference type="ARBA" id="ARBA00022801"/>
    </source>
</evidence>
<reference evidence="11" key="1">
    <citation type="submission" date="2020-09" db="EMBL/GenBank/DDBJ databases">
        <title>Genome-Enabled Discovery of Anthraquinone Biosynthesis in Senna tora.</title>
        <authorList>
            <person name="Kang S.-H."/>
            <person name="Pandey R.P."/>
            <person name="Lee C.-M."/>
            <person name="Sim J.-S."/>
            <person name="Jeong J.-T."/>
            <person name="Choi B.-S."/>
            <person name="Jung M."/>
            <person name="Ginzburg D."/>
            <person name="Zhao K."/>
            <person name="Won S.Y."/>
            <person name="Oh T.-J."/>
            <person name="Yu Y."/>
            <person name="Kim N.-H."/>
            <person name="Lee O.R."/>
            <person name="Lee T.-H."/>
            <person name="Bashyal P."/>
            <person name="Kim T.-S."/>
            <person name="Lee W.-H."/>
            <person name="Kawkins C."/>
            <person name="Kim C.-K."/>
            <person name="Kim J.S."/>
            <person name="Ahn B.O."/>
            <person name="Rhee S.Y."/>
            <person name="Sohng J.K."/>
        </authorList>
    </citation>
    <scope>NUCLEOTIDE SEQUENCE</scope>
    <source>
        <tissue evidence="11">Leaf</tissue>
    </source>
</reference>
<evidence type="ECO:0000256" key="1">
    <source>
        <dbReference type="ARBA" id="ARBA00004613"/>
    </source>
</evidence>
<dbReference type="Pfam" id="PF00657">
    <property type="entry name" value="Lipase_GDSL"/>
    <property type="match status" value="1"/>
</dbReference>
<keyword evidence="3" id="KW-0964">Secreted</keyword>
<evidence type="ECO:0000313" key="11">
    <source>
        <dbReference type="EMBL" id="KAF7838360.1"/>
    </source>
</evidence>
<keyword evidence="4 10" id="KW-0732">Signal</keyword>
<keyword evidence="5" id="KW-0378">Hydrolase</keyword>
<dbReference type="InterPro" id="IPR001680">
    <property type="entry name" value="WD40_rpt"/>
</dbReference>